<reference evidence="6 7" key="1">
    <citation type="submission" date="2019-06" db="EMBL/GenBank/DDBJ databases">
        <title>New taxonomy in bacterial strain CC-CFT640, isolated from vineyard.</title>
        <authorList>
            <person name="Lin S.-Y."/>
            <person name="Tsai C.-F."/>
            <person name="Young C.-C."/>
        </authorList>
    </citation>
    <scope>NUCLEOTIDE SEQUENCE [LARGE SCALE GENOMIC DNA]</scope>
    <source>
        <strain evidence="6 7">CC-CFT640</strain>
    </source>
</reference>
<dbReference type="SMART" id="SM00046">
    <property type="entry name" value="DAGKc"/>
    <property type="match status" value="1"/>
</dbReference>
<dbReference type="AlphaFoldDB" id="A0A5C8PD78"/>
<dbReference type="Pfam" id="PF19279">
    <property type="entry name" value="YegS_C"/>
    <property type="match status" value="1"/>
</dbReference>
<dbReference type="InterPro" id="IPR016064">
    <property type="entry name" value="NAD/diacylglycerol_kinase_sf"/>
</dbReference>
<keyword evidence="2" id="KW-0547">Nucleotide-binding</keyword>
<dbReference type="GO" id="GO:0016301">
    <property type="term" value="F:kinase activity"/>
    <property type="evidence" value="ECO:0007669"/>
    <property type="project" value="UniProtKB-KW"/>
</dbReference>
<evidence type="ECO:0000256" key="1">
    <source>
        <dbReference type="ARBA" id="ARBA00022679"/>
    </source>
</evidence>
<dbReference type="InterPro" id="IPR045540">
    <property type="entry name" value="YegS/DAGK_C"/>
</dbReference>
<proteinExistence type="predicted"/>
<organism evidence="6 7">
    <name type="scientific">Vineibacter terrae</name>
    <dbReference type="NCBI Taxonomy" id="2586908"/>
    <lineage>
        <taxon>Bacteria</taxon>
        <taxon>Pseudomonadati</taxon>
        <taxon>Pseudomonadota</taxon>
        <taxon>Alphaproteobacteria</taxon>
        <taxon>Hyphomicrobiales</taxon>
        <taxon>Vineibacter</taxon>
    </lineage>
</organism>
<dbReference type="OrthoDB" id="142078at2"/>
<dbReference type="InterPro" id="IPR001206">
    <property type="entry name" value="Diacylglycerol_kinase_cat_dom"/>
</dbReference>
<keyword evidence="3 6" id="KW-0418">Kinase</keyword>
<evidence type="ECO:0000256" key="2">
    <source>
        <dbReference type="ARBA" id="ARBA00022741"/>
    </source>
</evidence>
<dbReference type="PROSITE" id="PS50146">
    <property type="entry name" value="DAGK"/>
    <property type="match status" value="1"/>
</dbReference>
<dbReference type="Gene3D" id="2.60.200.40">
    <property type="match status" value="1"/>
</dbReference>
<dbReference type="EMBL" id="VDUZ01000040">
    <property type="protein sequence ID" value="TXL71703.1"/>
    <property type="molecule type" value="Genomic_DNA"/>
</dbReference>
<accession>A0A5C8PD78</accession>
<protein>
    <submittedName>
        <fullName evidence="6">Diacylglycerol kinase family lipid kinase</fullName>
    </submittedName>
</protein>
<evidence type="ECO:0000259" key="5">
    <source>
        <dbReference type="PROSITE" id="PS50146"/>
    </source>
</evidence>
<dbReference type="SUPFAM" id="SSF111331">
    <property type="entry name" value="NAD kinase/diacylglycerol kinase-like"/>
    <property type="match status" value="1"/>
</dbReference>
<evidence type="ECO:0000313" key="6">
    <source>
        <dbReference type="EMBL" id="TXL71703.1"/>
    </source>
</evidence>
<evidence type="ECO:0000256" key="3">
    <source>
        <dbReference type="ARBA" id="ARBA00022777"/>
    </source>
</evidence>
<comment type="caution">
    <text evidence="6">The sequence shown here is derived from an EMBL/GenBank/DDBJ whole genome shotgun (WGS) entry which is preliminary data.</text>
</comment>
<dbReference type="Gene3D" id="3.40.50.10330">
    <property type="entry name" value="Probable inorganic polyphosphate/atp-NAD kinase, domain 1"/>
    <property type="match status" value="1"/>
</dbReference>
<sequence length="325" mass="33996">MLPSRAAKSAPDGNGMKTRVIVNLMANKGSAGRRWPSWQRQLEAVLGPLDVAVTNGPGDGTILARAALAGGCRRLIAAGGDGTVNEVLNGMVAPDGRIAPDAVLCPLPLGTANELCRALGHLAAPDGAVRALASGRTRRIDVIRSVFQGFDGRPATRYGYLVASFGGAATISHRTSASPWLKKLGQVAYFLMTPVVSLTYAPRRVTVQVDGAAPAERTIFTGMIASAENGGGGLKLAPGAVIDDGLLDFIEFGALSRAEILLKVMPGLYQGHHVRHPKVSSHRGRAFRFACSEPTLVDIDGETVGNLPLDITVMERGVQVPVLPG</sequence>
<dbReference type="GO" id="GO:0005886">
    <property type="term" value="C:plasma membrane"/>
    <property type="evidence" value="ECO:0007669"/>
    <property type="project" value="TreeGrafter"/>
</dbReference>
<dbReference type="InterPro" id="IPR017438">
    <property type="entry name" value="ATP-NAD_kinase_N"/>
</dbReference>
<keyword evidence="1" id="KW-0808">Transferase</keyword>
<evidence type="ECO:0000313" key="7">
    <source>
        <dbReference type="Proteomes" id="UP000321638"/>
    </source>
</evidence>
<dbReference type="PANTHER" id="PTHR12358">
    <property type="entry name" value="SPHINGOSINE KINASE"/>
    <property type="match status" value="1"/>
</dbReference>
<dbReference type="Proteomes" id="UP000321638">
    <property type="component" value="Unassembled WGS sequence"/>
</dbReference>
<feature type="domain" description="DAGKc" evidence="5">
    <location>
        <begin position="13"/>
        <end position="149"/>
    </location>
</feature>
<keyword evidence="4" id="KW-0067">ATP-binding</keyword>
<keyword evidence="7" id="KW-1185">Reference proteome</keyword>
<name>A0A5C8PD78_9HYPH</name>
<gene>
    <name evidence="6" type="ORF">FHP25_28850</name>
</gene>
<evidence type="ECO:0000256" key="4">
    <source>
        <dbReference type="ARBA" id="ARBA00022840"/>
    </source>
</evidence>
<dbReference type="GO" id="GO:0005524">
    <property type="term" value="F:ATP binding"/>
    <property type="evidence" value="ECO:0007669"/>
    <property type="project" value="UniProtKB-KW"/>
</dbReference>
<dbReference type="PANTHER" id="PTHR12358:SF106">
    <property type="entry name" value="LIPID KINASE YEGS"/>
    <property type="match status" value="1"/>
</dbReference>
<dbReference type="Pfam" id="PF00781">
    <property type="entry name" value="DAGK_cat"/>
    <property type="match status" value="1"/>
</dbReference>
<dbReference type="InterPro" id="IPR050187">
    <property type="entry name" value="Lipid_Phosphate_FormReg"/>
</dbReference>